<protein>
    <submittedName>
        <fullName evidence="2">Uncharacterized protein</fullName>
    </submittedName>
</protein>
<keyword evidence="1" id="KW-1133">Transmembrane helix</keyword>
<name>A0A243B840_BACTU</name>
<dbReference type="Proteomes" id="UP000195089">
    <property type="component" value="Unassembled WGS sequence"/>
</dbReference>
<proteinExistence type="predicted"/>
<sequence>MLDQLLIVGMYLLIIYMCAYVTLEYQKNKISKQHFPIWLIFIFLTGPIGFIIYIFWDKKKSTNFK</sequence>
<keyword evidence="1" id="KW-0472">Membrane</keyword>
<dbReference type="AlphaFoldDB" id="A0A243B840"/>
<feature type="transmembrane region" description="Helical" evidence="1">
    <location>
        <begin position="6"/>
        <end position="23"/>
    </location>
</feature>
<keyword evidence="1" id="KW-0812">Transmembrane</keyword>
<evidence type="ECO:0000256" key="1">
    <source>
        <dbReference type="SAM" id="Phobius"/>
    </source>
</evidence>
<comment type="caution">
    <text evidence="2">The sequence shown here is derived from an EMBL/GenBank/DDBJ whole genome shotgun (WGS) entry which is preliminary data.</text>
</comment>
<gene>
    <name evidence="2" type="ORF">BK742_18290</name>
</gene>
<dbReference type="EMBL" id="NFDL01000074">
    <property type="protein sequence ID" value="OTY41145.1"/>
    <property type="molecule type" value="Genomic_DNA"/>
</dbReference>
<accession>A0A243B840</accession>
<organism evidence="2 3">
    <name type="scientific">Bacillus thuringiensis serovar pingluonsis</name>
    <dbReference type="NCBI Taxonomy" id="180881"/>
    <lineage>
        <taxon>Bacteria</taxon>
        <taxon>Bacillati</taxon>
        <taxon>Bacillota</taxon>
        <taxon>Bacilli</taxon>
        <taxon>Bacillales</taxon>
        <taxon>Bacillaceae</taxon>
        <taxon>Bacillus</taxon>
        <taxon>Bacillus cereus group</taxon>
    </lineage>
</organism>
<reference evidence="2 3" key="1">
    <citation type="submission" date="2016-10" db="EMBL/GenBank/DDBJ databases">
        <title>Comparative genomics of Bacillus thuringiensis reveals a path to pathogens against multiple invertebrate hosts.</title>
        <authorList>
            <person name="Zheng J."/>
            <person name="Gao Q."/>
            <person name="Liu H."/>
            <person name="Peng D."/>
            <person name="Ruan L."/>
            <person name="Sun M."/>
        </authorList>
    </citation>
    <scope>NUCLEOTIDE SEQUENCE [LARGE SCALE GENOMIC DNA]</scope>
    <source>
        <strain evidence="2">BGSC 4BX1</strain>
    </source>
</reference>
<evidence type="ECO:0000313" key="3">
    <source>
        <dbReference type="Proteomes" id="UP000195089"/>
    </source>
</evidence>
<feature type="transmembrane region" description="Helical" evidence="1">
    <location>
        <begin position="35"/>
        <end position="56"/>
    </location>
</feature>
<evidence type="ECO:0000313" key="2">
    <source>
        <dbReference type="EMBL" id="OTY41145.1"/>
    </source>
</evidence>